<dbReference type="GO" id="GO:0016787">
    <property type="term" value="F:hydrolase activity"/>
    <property type="evidence" value="ECO:0007669"/>
    <property type="project" value="UniProtKB-KW"/>
</dbReference>
<dbReference type="AlphaFoldDB" id="A0A9D7E7H4"/>
<dbReference type="InterPro" id="IPR029401">
    <property type="entry name" value="Nudix_N"/>
</dbReference>
<name>A0A9D7E7H4_9PROT</name>
<dbReference type="Proteomes" id="UP000807785">
    <property type="component" value="Unassembled WGS sequence"/>
</dbReference>
<dbReference type="PROSITE" id="PS51462">
    <property type="entry name" value="NUDIX"/>
    <property type="match status" value="1"/>
</dbReference>
<dbReference type="Pfam" id="PF00293">
    <property type="entry name" value="NUDIX"/>
    <property type="match status" value="1"/>
</dbReference>
<dbReference type="Gene3D" id="2.20.70.10">
    <property type="match status" value="1"/>
</dbReference>
<proteinExistence type="predicted"/>
<dbReference type="PANTHER" id="PTHR43222">
    <property type="entry name" value="NUDIX HYDROLASE 23"/>
    <property type="match status" value="1"/>
</dbReference>
<gene>
    <name evidence="4" type="ORF">IPH26_06270</name>
</gene>
<dbReference type="InterPro" id="IPR015797">
    <property type="entry name" value="NUDIX_hydrolase-like_dom_sf"/>
</dbReference>
<evidence type="ECO:0000256" key="2">
    <source>
        <dbReference type="ARBA" id="ARBA00022801"/>
    </source>
</evidence>
<comment type="cofactor">
    <cofactor evidence="1">
        <name>Mg(2+)</name>
        <dbReference type="ChEBI" id="CHEBI:18420"/>
    </cofactor>
</comment>
<dbReference type="EMBL" id="JADJEV010000003">
    <property type="protein sequence ID" value="MBK6972557.1"/>
    <property type="molecule type" value="Genomic_DNA"/>
</dbReference>
<dbReference type="InterPro" id="IPR020084">
    <property type="entry name" value="NUDIX_hydrolase_CS"/>
</dbReference>
<comment type="caution">
    <text evidence="4">The sequence shown here is derived from an EMBL/GenBank/DDBJ whole genome shotgun (WGS) entry which is preliminary data.</text>
</comment>
<dbReference type="Gene3D" id="3.90.79.10">
    <property type="entry name" value="Nucleoside Triphosphate Pyrophosphohydrolase"/>
    <property type="match status" value="1"/>
</dbReference>
<evidence type="ECO:0000313" key="4">
    <source>
        <dbReference type="EMBL" id="MBK6972557.1"/>
    </source>
</evidence>
<feature type="domain" description="Nudix hydrolase" evidence="3">
    <location>
        <begin position="36"/>
        <end position="159"/>
    </location>
</feature>
<dbReference type="PROSITE" id="PS00893">
    <property type="entry name" value="NUDIX_BOX"/>
    <property type="match status" value="1"/>
</dbReference>
<dbReference type="InterPro" id="IPR000086">
    <property type="entry name" value="NUDIX_hydrolase_dom"/>
</dbReference>
<organism evidence="4 5">
    <name type="scientific">Candidatus Methylophosphatis roskildensis</name>
    <dbReference type="NCBI Taxonomy" id="2899263"/>
    <lineage>
        <taxon>Bacteria</taxon>
        <taxon>Pseudomonadati</taxon>
        <taxon>Pseudomonadota</taxon>
        <taxon>Betaproteobacteria</taxon>
        <taxon>Nitrosomonadales</taxon>
        <taxon>Sterolibacteriaceae</taxon>
        <taxon>Candidatus Methylophosphatis</taxon>
    </lineage>
</organism>
<dbReference type="Pfam" id="PF14803">
    <property type="entry name" value="Zn_ribbon_Nudix"/>
    <property type="match status" value="1"/>
</dbReference>
<protein>
    <submittedName>
        <fullName evidence="4">NUDIX hydrolase</fullName>
    </submittedName>
</protein>
<keyword evidence="2 4" id="KW-0378">Hydrolase</keyword>
<evidence type="ECO:0000256" key="1">
    <source>
        <dbReference type="ARBA" id="ARBA00001946"/>
    </source>
</evidence>
<evidence type="ECO:0000259" key="3">
    <source>
        <dbReference type="PROSITE" id="PS51462"/>
    </source>
</evidence>
<evidence type="ECO:0000313" key="5">
    <source>
        <dbReference type="Proteomes" id="UP000807785"/>
    </source>
</evidence>
<reference evidence="4" key="1">
    <citation type="submission" date="2020-10" db="EMBL/GenBank/DDBJ databases">
        <title>Connecting structure to function with the recovery of over 1000 high-quality activated sludge metagenome-assembled genomes encoding full-length rRNA genes using long-read sequencing.</title>
        <authorList>
            <person name="Singleton C.M."/>
            <person name="Petriglieri F."/>
            <person name="Kristensen J.M."/>
            <person name="Kirkegaard R.H."/>
            <person name="Michaelsen T.Y."/>
            <person name="Andersen M.H."/>
            <person name="Karst S.M."/>
            <person name="Dueholm M.S."/>
            <person name="Nielsen P.H."/>
            <person name="Albertsen M."/>
        </authorList>
    </citation>
    <scope>NUCLEOTIDE SEQUENCE</scope>
    <source>
        <strain evidence="4">Bjer_18-Q3-R1-45_BAT3C.347</strain>
    </source>
</reference>
<dbReference type="PANTHER" id="PTHR43222:SF2">
    <property type="entry name" value="NUDIX HYDROLASE 23, CHLOROPLASTIC"/>
    <property type="match status" value="1"/>
</dbReference>
<dbReference type="SUPFAM" id="SSF55811">
    <property type="entry name" value="Nudix"/>
    <property type="match status" value="1"/>
</dbReference>
<sequence length="180" mass="20242">MKYCSACGAPVSLKVPPGDRLPRHVCEACGAIHYQNPRMVVGALPVWETSILLCRRAIEPRLGYWTLPSGFMENGETTAEAAIRETLEEANARIEIGSMYTLCDVPHVDQVHIVYLARLLDLDFSAGEESLEVALFEEGQIPWEQIAFRSIRFTLERFFADRQRGSYGFHTRDLTGPRPG</sequence>
<accession>A0A9D7E7H4</accession>
<dbReference type="CDD" id="cd04511">
    <property type="entry name" value="NUDIX_Hydrolase"/>
    <property type="match status" value="1"/>
</dbReference>